<proteinExistence type="predicted"/>
<reference evidence="2 3" key="1">
    <citation type="submission" date="2016-10" db="EMBL/GenBank/DDBJ databases">
        <authorList>
            <person name="Varghese N."/>
            <person name="Submissions S."/>
        </authorList>
    </citation>
    <scope>NUCLEOTIDE SEQUENCE [LARGE SCALE GENOMIC DNA]</scope>
    <source>
        <strain evidence="2 3">DSM 20748</strain>
    </source>
</reference>
<evidence type="ECO:0008006" key="4">
    <source>
        <dbReference type="Google" id="ProtNLM"/>
    </source>
</evidence>
<evidence type="ECO:0000256" key="1">
    <source>
        <dbReference type="SAM" id="MobiDB-lite"/>
    </source>
</evidence>
<feature type="compositionally biased region" description="Basic and acidic residues" evidence="1">
    <location>
        <begin position="640"/>
        <end position="652"/>
    </location>
</feature>
<name>A0A1H3AQB6_9BACI</name>
<evidence type="ECO:0000313" key="3">
    <source>
        <dbReference type="Proteomes" id="UP000198647"/>
    </source>
</evidence>
<evidence type="ECO:0000313" key="2">
    <source>
        <dbReference type="EMBL" id="SDX31795.1"/>
    </source>
</evidence>
<organism evidence="2 3">
    <name type="scientific">Salimicrobium album</name>
    <dbReference type="NCBI Taxonomy" id="50717"/>
    <lineage>
        <taxon>Bacteria</taxon>
        <taxon>Bacillati</taxon>
        <taxon>Bacillota</taxon>
        <taxon>Bacilli</taxon>
        <taxon>Bacillales</taxon>
        <taxon>Bacillaceae</taxon>
        <taxon>Salimicrobium</taxon>
    </lineage>
</organism>
<feature type="region of interest" description="Disordered" evidence="1">
    <location>
        <begin position="629"/>
        <end position="652"/>
    </location>
</feature>
<keyword evidence="3" id="KW-1185">Reference proteome</keyword>
<dbReference type="EMBL" id="FNOS01000001">
    <property type="protein sequence ID" value="SDX31795.1"/>
    <property type="molecule type" value="Genomic_DNA"/>
</dbReference>
<comment type="caution">
    <text evidence="2">The sequence shown here is derived from an EMBL/GenBank/DDBJ whole genome shotgun (WGS) entry which is preliminary data.</text>
</comment>
<dbReference type="RefSeq" id="WP_093104896.1">
    <property type="nucleotide sequence ID" value="NZ_FNOS01000001.1"/>
</dbReference>
<gene>
    <name evidence="2" type="ORF">SAMN04488081_0148</name>
</gene>
<accession>A0A1H3AQB6</accession>
<dbReference type="Proteomes" id="UP000198647">
    <property type="component" value="Unassembled WGS sequence"/>
</dbReference>
<sequence>MSSIMDNLFQSIQKIHKQAPLSLNNGKVINGRVIDLLPGNRAVVDIGRKQINARLETSLTKGGRYLFQVDARTTPVRLKVVSEQTGAGKDTPLQTWMNERGIKTNRQTMALIKTLLNKQIPFTPQELRQAVTILQNGKSGPAMSVIKDMFEKQLPIRTPVFQALAAGKQHQLSELFRALGEGGAPFSPGSRASLLVNSIMPPAADASFEKAAQVKLLQEVQSNSRQSFQLFKQAGILPETETYAQFKKKVLLSVMGGPDGKSTIASGTGKQISPHIVSDMNRLLPISGKNSLSAVHASGNHEVVSGKNAGKIQELFNGQLHVSSKQFQQMKGWKEQLNKIVHSEEPPSRALLEAFVTNHRKLETAGVFQKVTGKLSGEEKSSFRRIIQQIPREVANLLEKRPGSVSEQYRSSVMNEAIRTVERSVSRQVPPHFAKLLSEWTILSQKELPLPLQERILLQMKAFQQLSGMDDEATLNQSRNTSDISLKSSLVRLITESGGQRAETARNLLQMFNSMQLTSLQDSALSLQLTLQFPGQLLGAREDAHVLLESEKTETGAISPDNCHILFYLDLQSLNETVIDMQVQNRKVYVTVYNGEEALPRIAEELKNDLREGMDKAGYSLGDLQIKQDRGQNDAAESNSFHKKEKGVDFRI</sequence>
<protein>
    <recommendedName>
        <fullName evidence="4">Hook-length control protein FliK</fullName>
    </recommendedName>
</protein>